<keyword evidence="2" id="KW-0479">Metal-binding</keyword>
<reference evidence="6" key="2">
    <citation type="journal article" date="2021" name="Microbiome">
        <title>Successional dynamics and alternative stable states in a saline activated sludge microbial community over 9 years.</title>
        <authorList>
            <person name="Wang Y."/>
            <person name="Ye J."/>
            <person name="Ju F."/>
            <person name="Liu L."/>
            <person name="Boyd J.A."/>
            <person name="Deng Y."/>
            <person name="Parks D.H."/>
            <person name="Jiang X."/>
            <person name="Yin X."/>
            <person name="Woodcroft B.J."/>
            <person name="Tyson G.W."/>
            <person name="Hugenholtz P."/>
            <person name="Polz M.F."/>
            <person name="Zhang T."/>
        </authorList>
    </citation>
    <scope>NUCLEOTIDE SEQUENCE</scope>
    <source>
        <strain evidence="6">HKST-UBA11</strain>
    </source>
</reference>
<comment type="similarity">
    <text evidence="5">Belongs to the creatininase superfamily.</text>
</comment>
<dbReference type="SUPFAM" id="SSF102215">
    <property type="entry name" value="Creatininase"/>
    <property type="match status" value="1"/>
</dbReference>
<evidence type="ECO:0000313" key="7">
    <source>
        <dbReference type="Proteomes" id="UP000754563"/>
    </source>
</evidence>
<proteinExistence type="inferred from homology"/>
<organism evidence="6 7">
    <name type="scientific">Candidatus Dojkabacteria bacterium</name>
    <dbReference type="NCBI Taxonomy" id="2099670"/>
    <lineage>
        <taxon>Bacteria</taxon>
        <taxon>Candidatus Dojkabacteria</taxon>
    </lineage>
</organism>
<evidence type="ECO:0000313" key="6">
    <source>
        <dbReference type="EMBL" id="MCA9385033.1"/>
    </source>
</evidence>
<dbReference type="InterPro" id="IPR024087">
    <property type="entry name" value="Creatininase-like_sf"/>
</dbReference>
<comment type="caution">
    <text evidence="6">The sequence shown here is derived from an EMBL/GenBank/DDBJ whole genome shotgun (WGS) entry which is preliminary data.</text>
</comment>
<dbReference type="Proteomes" id="UP000754563">
    <property type="component" value="Unassembled WGS sequence"/>
</dbReference>
<reference evidence="6" key="1">
    <citation type="submission" date="2020-04" db="EMBL/GenBank/DDBJ databases">
        <authorList>
            <person name="Zhang T."/>
        </authorList>
    </citation>
    <scope>NUCLEOTIDE SEQUENCE</scope>
    <source>
        <strain evidence="6">HKST-UBA11</strain>
    </source>
</reference>
<gene>
    <name evidence="6" type="ORF">KC717_00130</name>
</gene>
<accession>A0A955RK56</accession>
<evidence type="ECO:0000256" key="5">
    <source>
        <dbReference type="ARBA" id="ARBA00024029"/>
    </source>
</evidence>
<dbReference type="GO" id="GO:0046872">
    <property type="term" value="F:metal ion binding"/>
    <property type="evidence" value="ECO:0007669"/>
    <property type="project" value="UniProtKB-KW"/>
</dbReference>
<evidence type="ECO:0000256" key="2">
    <source>
        <dbReference type="ARBA" id="ARBA00022723"/>
    </source>
</evidence>
<dbReference type="PANTHER" id="PTHR35005">
    <property type="entry name" value="3-DEHYDRO-SCYLLO-INOSOSE HYDROLASE"/>
    <property type="match status" value="1"/>
</dbReference>
<evidence type="ECO:0000256" key="3">
    <source>
        <dbReference type="ARBA" id="ARBA00022801"/>
    </source>
</evidence>
<dbReference type="PANTHER" id="PTHR35005:SF1">
    <property type="entry name" value="2-AMINO-5-FORMYLAMINO-6-RIBOSYLAMINOPYRIMIDIN-4(3H)-ONE 5'-MONOPHOSPHATE DEFORMYLASE"/>
    <property type="match status" value="1"/>
</dbReference>
<evidence type="ECO:0000256" key="4">
    <source>
        <dbReference type="ARBA" id="ARBA00022833"/>
    </source>
</evidence>
<dbReference type="AlphaFoldDB" id="A0A955RK56"/>
<comment type="cofactor">
    <cofactor evidence="1">
        <name>Zn(2+)</name>
        <dbReference type="ChEBI" id="CHEBI:29105"/>
    </cofactor>
</comment>
<evidence type="ECO:0000256" key="1">
    <source>
        <dbReference type="ARBA" id="ARBA00001947"/>
    </source>
</evidence>
<keyword evidence="3" id="KW-0378">Hydrolase</keyword>
<keyword evidence="4" id="KW-0862">Zinc</keyword>
<dbReference type="GO" id="GO:0009231">
    <property type="term" value="P:riboflavin biosynthetic process"/>
    <property type="evidence" value="ECO:0007669"/>
    <property type="project" value="TreeGrafter"/>
</dbReference>
<dbReference type="InterPro" id="IPR003785">
    <property type="entry name" value="Creatininase/forma_Hydrolase"/>
</dbReference>
<protein>
    <submittedName>
        <fullName evidence="6">Creatininase family protein</fullName>
    </submittedName>
</protein>
<dbReference type="Pfam" id="PF02633">
    <property type="entry name" value="Creatininase"/>
    <property type="match status" value="1"/>
</dbReference>
<sequence length="238" mass="27440">MRLKELKISDFQENQKYDFLFPIGATEQHGPFLPFGTDTYITDYLVTKIADEFPELIILPTLELSRSQEHRGFYGTLYLSEETLTAVLKDVCNSLKDKARNIFITSFHANDPYIKKFINENTFSGINIIHLKISNTKDDEYISEKILQGQLDDHAGNSEISNMLVIKEQLVEIPSSDYPKTKVNNPFETDNLREKSPNGIADNHRKWLTNKDIGKRILDIYVARMIEGLEKYIQNKSS</sequence>
<dbReference type="Gene3D" id="3.40.50.10310">
    <property type="entry name" value="Creatininase"/>
    <property type="match status" value="1"/>
</dbReference>
<dbReference type="GO" id="GO:0016811">
    <property type="term" value="F:hydrolase activity, acting on carbon-nitrogen (but not peptide) bonds, in linear amides"/>
    <property type="evidence" value="ECO:0007669"/>
    <property type="project" value="TreeGrafter"/>
</dbReference>
<dbReference type="EMBL" id="JAGQLH010000001">
    <property type="protein sequence ID" value="MCA9385033.1"/>
    <property type="molecule type" value="Genomic_DNA"/>
</dbReference>
<name>A0A955RK56_9BACT</name>